<dbReference type="PANTHER" id="PTHR48022">
    <property type="entry name" value="PLASTIDIC GLUCOSE TRANSPORTER 4"/>
    <property type="match status" value="1"/>
</dbReference>
<dbReference type="FunFam" id="1.20.1250.20:FF:000134">
    <property type="entry name" value="MFS sugar transporter protein"/>
    <property type="match status" value="1"/>
</dbReference>
<dbReference type="InterPro" id="IPR003663">
    <property type="entry name" value="Sugar/inositol_transpt"/>
</dbReference>
<feature type="transmembrane region" description="Helical" evidence="10">
    <location>
        <begin position="473"/>
        <end position="493"/>
    </location>
</feature>
<accession>A0AAD7ARZ2</accession>
<keyword evidence="13" id="KW-1185">Reference proteome</keyword>
<comment type="catalytic activity">
    <reaction evidence="7">
        <text>myo-inositol(out) + H(+)(out) = myo-inositol(in) + H(+)(in)</text>
        <dbReference type="Rhea" id="RHEA:60364"/>
        <dbReference type="ChEBI" id="CHEBI:15378"/>
        <dbReference type="ChEBI" id="CHEBI:17268"/>
    </reaction>
</comment>
<feature type="transmembrane region" description="Helical" evidence="10">
    <location>
        <begin position="92"/>
        <end position="115"/>
    </location>
</feature>
<evidence type="ECO:0000256" key="4">
    <source>
        <dbReference type="ARBA" id="ARBA00022692"/>
    </source>
</evidence>
<comment type="caution">
    <text evidence="12">The sequence shown here is derived from an EMBL/GenBank/DDBJ whole genome shotgun (WGS) entry which is preliminary data.</text>
</comment>
<feature type="transmembrane region" description="Helical" evidence="10">
    <location>
        <begin position="408"/>
        <end position="432"/>
    </location>
</feature>
<dbReference type="EMBL" id="JARIHO010000002">
    <property type="protein sequence ID" value="KAJ7366851.1"/>
    <property type="molecule type" value="Genomic_DNA"/>
</dbReference>
<dbReference type="Proteomes" id="UP001218218">
    <property type="component" value="Unassembled WGS sequence"/>
</dbReference>
<dbReference type="GO" id="GO:0005351">
    <property type="term" value="F:carbohydrate:proton symporter activity"/>
    <property type="evidence" value="ECO:0007669"/>
    <property type="project" value="TreeGrafter"/>
</dbReference>
<evidence type="ECO:0000256" key="3">
    <source>
        <dbReference type="ARBA" id="ARBA00022448"/>
    </source>
</evidence>
<comment type="similarity">
    <text evidence="2 8">Belongs to the major facilitator superfamily. Sugar transporter (TC 2.A.1.1) family.</text>
</comment>
<evidence type="ECO:0000256" key="1">
    <source>
        <dbReference type="ARBA" id="ARBA00004141"/>
    </source>
</evidence>
<dbReference type="SUPFAM" id="SSF103473">
    <property type="entry name" value="MFS general substrate transporter"/>
    <property type="match status" value="1"/>
</dbReference>
<evidence type="ECO:0000256" key="2">
    <source>
        <dbReference type="ARBA" id="ARBA00010992"/>
    </source>
</evidence>
<protein>
    <submittedName>
        <fullName evidence="12">General substrate transporter</fullName>
    </submittedName>
</protein>
<dbReference type="InterPro" id="IPR020846">
    <property type="entry name" value="MFS_dom"/>
</dbReference>
<feature type="region of interest" description="Disordered" evidence="9">
    <location>
        <begin position="1"/>
        <end position="23"/>
    </location>
</feature>
<dbReference type="PRINTS" id="PR00171">
    <property type="entry name" value="SUGRTRNSPORT"/>
</dbReference>
<dbReference type="InterPro" id="IPR050360">
    <property type="entry name" value="MFS_Sugar_Transporters"/>
</dbReference>
<dbReference type="InterPro" id="IPR005828">
    <property type="entry name" value="MFS_sugar_transport-like"/>
</dbReference>
<reference evidence="12" key="1">
    <citation type="submission" date="2023-03" db="EMBL/GenBank/DDBJ databases">
        <title>Massive genome expansion in bonnet fungi (Mycena s.s.) driven by repeated elements and novel gene families across ecological guilds.</title>
        <authorList>
            <consortium name="Lawrence Berkeley National Laboratory"/>
            <person name="Harder C.B."/>
            <person name="Miyauchi S."/>
            <person name="Viragh M."/>
            <person name="Kuo A."/>
            <person name="Thoen E."/>
            <person name="Andreopoulos B."/>
            <person name="Lu D."/>
            <person name="Skrede I."/>
            <person name="Drula E."/>
            <person name="Henrissat B."/>
            <person name="Morin E."/>
            <person name="Kohler A."/>
            <person name="Barry K."/>
            <person name="LaButti K."/>
            <person name="Morin E."/>
            <person name="Salamov A."/>
            <person name="Lipzen A."/>
            <person name="Mereny Z."/>
            <person name="Hegedus B."/>
            <person name="Baldrian P."/>
            <person name="Stursova M."/>
            <person name="Weitz H."/>
            <person name="Taylor A."/>
            <person name="Grigoriev I.V."/>
            <person name="Nagy L.G."/>
            <person name="Martin F."/>
            <person name="Kauserud H."/>
        </authorList>
    </citation>
    <scope>NUCLEOTIDE SEQUENCE</scope>
    <source>
        <strain evidence="12">CBHHK002</strain>
    </source>
</reference>
<evidence type="ECO:0000313" key="12">
    <source>
        <dbReference type="EMBL" id="KAJ7366851.1"/>
    </source>
</evidence>
<evidence type="ECO:0000313" key="13">
    <source>
        <dbReference type="Proteomes" id="UP001218218"/>
    </source>
</evidence>
<feature type="transmembrane region" description="Helical" evidence="10">
    <location>
        <begin position="344"/>
        <end position="365"/>
    </location>
</feature>
<dbReference type="PROSITE" id="PS00216">
    <property type="entry name" value="SUGAR_TRANSPORT_1"/>
    <property type="match status" value="1"/>
</dbReference>
<dbReference type="Gene3D" id="1.20.1250.20">
    <property type="entry name" value="MFS general substrate transporter like domains"/>
    <property type="match status" value="1"/>
</dbReference>
<feature type="transmembrane region" description="Helical" evidence="10">
    <location>
        <begin position="156"/>
        <end position="174"/>
    </location>
</feature>
<evidence type="ECO:0000256" key="9">
    <source>
        <dbReference type="SAM" id="MobiDB-lite"/>
    </source>
</evidence>
<gene>
    <name evidence="12" type="ORF">DFH08DRAFT_929591</name>
</gene>
<dbReference type="NCBIfam" id="TIGR00879">
    <property type="entry name" value="SP"/>
    <property type="match status" value="1"/>
</dbReference>
<evidence type="ECO:0000256" key="8">
    <source>
        <dbReference type="RuleBase" id="RU003346"/>
    </source>
</evidence>
<feature type="transmembrane region" description="Helical" evidence="10">
    <location>
        <begin position="372"/>
        <end position="396"/>
    </location>
</feature>
<keyword evidence="6 10" id="KW-0472">Membrane</keyword>
<dbReference type="Pfam" id="PF00083">
    <property type="entry name" value="Sugar_tr"/>
    <property type="match status" value="1"/>
</dbReference>
<dbReference type="PROSITE" id="PS50850">
    <property type="entry name" value="MFS"/>
    <property type="match status" value="1"/>
</dbReference>
<proteinExistence type="inferred from homology"/>
<dbReference type="InterPro" id="IPR005829">
    <property type="entry name" value="Sugar_transporter_CS"/>
</dbReference>
<keyword evidence="4 10" id="KW-0812">Transmembrane</keyword>
<sequence>MHEPQTDHLVAGDRDKKNTRSHESLNAAASATGAIEGLSPTSLAAFRLYLILLVPSMASVVVGYDISIMNYINGMEPYLSYFGLEGQGGGGGVGTTTALIFAMYTIGTCVTVLVAGPLCDRLGRRGGMFAGSLFCVVGGILVTVAKNVKYLKAGRFLLGVSTALLQVAAPLYCCEISPPQWRGRLTGIYAAFAILSTIVSGAVANATGHLTTSASWRIPFSLQIIPAAIVLFFVYFIPESPRWLMSVGRKDEARKILSRYHGNGNDNAPLVVLEYREFEESIKLDASSKPWWDYADLFKTRSDRYRTSIVLLLALCAQWSGSGLSSFLVVLLANDHISTQNLRLILTLISSIVSAIGALCGALILDKVGRRTLWFWGNLCCTIALIISGACTAKFSADANNLAGSNTAIAFLFLFTFFFCVTYVPLPALYASECMSFDNRANGVALYTFVSSTASLVNTYATPIALADIGWKLYYVFIAWDIFACVLIWFFAVETSGRTLEELNEVFLDKHPVRASRKPQQRKPTLIHLEEIGESK</sequence>
<evidence type="ECO:0000256" key="10">
    <source>
        <dbReference type="SAM" id="Phobius"/>
    </source>
</evidence>
<feature type="transmembrane region" description="Helical" evidence="10">
    <location>
        <begin position="309"/>
        <end position="332"/>
    </location>
</feature>
<feature type="transmembrane region" description="Helical" evidence="10">
    <location>
        <begin position="218"/>
        <end position="237"/>
    </location>
</feature>
<keyword evidence="5 10" id="KW-1133">Transmembrane helix</keyword>
<dbReference type="PANTHER" id="PTHR48022:SF79">
    <property type="entry name" value="LACTOSE PERMEASE, PUTATIVE (AFU_ORTHOLOGUE AFUA_6G01860)-RELATED"/>
    <property type="match status" value="1"/>
</dbReference>
<evidence type="ECO:0000256" key="7">
    <source>
        <dbReference type="ARBA" id="ARBA00049119"/>
    </source>
</evidence>
<organism evidence="12 13">
    <name type="scientific">Mycena albidolilacea</name>
    <dbReference type="NCBI Taxonomy" id="1033008"/>
    <lineage>
        <taxon>Eukaryota</taxon>
        <taxon>Fungi</taxon>
        <taxon>Dikarya</taxon>
        <taxon>Basidiomycota</taxon>
        <taxon>Agaricomycotina</taxon>
        <taxon>Agaricomycetes</taxon>
        <taxon>Agaricomycetidae</taxon>
        <taxon>Agaricales</taxon>
        <taxon>Marasmiineae</taxon>
        <taxon>Mycenaceae</taxon>
        <taxon>Mycena</taxon>
    </lineage>
</organism>
<comment type="subcellular location">
    <subcellularLocation>
        <location evidence="1">Membrane</location>
        <topology evidence="1">Multi-pass membrane protein</topology>
    </subcellularLocation>
</comment>
<feature type="transmembrane region" description="Helical" evidence="10">
    <location>
        <begin position="48"/>
        <end position="72"/>
    </location>
</feature>
<name>A0AAD7ARZ2_9AGAR</name>
<feature type="transmembrane region" description="Helical" evidence="10">
    <location>
        <begin position="444"/>
        <end position="467"/>
    </location>
</feature>
<feature type="domain" description="Major facilitator superfamily (MFS) profile" evidence="11">
    <location>
        <begin position="51"/>
        <end position="496"/>
    </location>
</feature>
<evidence type="ECO:0000259" key="11">
    <source>
        <dbReference type="PROSITE" id="PS50850"/>
    </source>
</evidence>
<dbReference type="InterPro" id="IPR036259">
    <property type="entry name" value="MFS_trans_sf"/>
</dbReference>
<feature type="transmembrane region" description="Helical" evidence="10">
    <location>
        <begin position="127"/>
        <end position="144"/>
    </location>
</feature>
<evidence type="ECO:0000256" key="6">
    <source>
        <dbReference type="ARBA" id="ARBA00023136"/>
    </source>
</evidence>
<feature type="transmembrane region" description="Helical" evidence="10">
    <location>
        <begin position="186"/>
        <end position="206"/>
    </location>
</feature>
<dbReference type="AlphaFoldDB" id="A0AAD7ARZ2"/>
<keyword evidence="3 8" id="KW-0813">Transport</keyword>
<dbReference type="GO" id="GO:0016020">
    <property type="term" value="C:membrane"/>
    <property type="evidence" value="ECO:0007669"/>
    <property type="project" value="UniProtKB-SubCell"/>
</dbReference>
<evidence type="ECO:0000256" key="5">
    <source>
        <dbReference type="ARBA" id="ARBA00022989"/>
    </source>
</evidence>